<evidence type="ECO:0000313" key="3">
    <source>
        <dbReference type="Proteomes" id="UP001524587"/>
    </source>
</evidence>
<reference evidence="2 3" key="1">
    <citation type="submission" date="2022-06" db="EMBL/GenBank/DDBJ databases">
        <title>Endosaccharibacter gen. nov., sp. nov., endophytic bacteria isolated from sugarcane.</title>
        <authorList>
            <person name="Pitiwittayakul N."/>
            <person name="Yukphan P."/>
            <person name="Charoenyingcharoen P."/>
            <person name="Tanasupawat S."/>
        </authorList>
    </citation>
    <scope>NUCLEOTIDE SEQUENCE [LARGE SCALE GENOMIC DNA]</scope>
    <source>
        <strain evidence="2 3">KSS8</strain>
    </source>
</reference>
<dbReference type="Proteomes" id="UP001524587">
    <property type="component" value="Unassembled WGS sequence"/>
</dbReference>
<accession>A0ABT1WD57</accession>
<evidence type="ECO:0000256" key="1">
    <source>
        <dbReference type="SAM" id="MobiDB-lite"/>
    </source>
</evidence>
<organism evidence="2 3">
    <name type="scientific">Endosaccharibacter trunci</name>
    <dbReference type="NCBI Taxonomy" id="2812733"/>
    <lineage>
        <taxon>Bacteria</taxon>
        <taxon>Pseudomonadati</taxon>
        <taxon>Pseudomonadota</taxon>
        <taxon>Alphaproteobacteria</taxon>
        <taxon>Acetobacterales</taxon>
        <taxon>Acetobacteraceae</taxon>
        <taxon>Endosaccharibacter</taxon>
    </lineage>
</organism>
<dbReference type="EMBL" id="JAMSKV010000020">
    <property type="protein sequence ID" value="MCQ8280021.1"/>
    <property type="molecule type" value="Genomic_DNA"/>
</dbReference>
<gene>
    <name evidence="2" type="ORF">NFI95_16380</name>
</gene>
<evidence type="ECO:0000313" key="2">
    <source>
        <dbReference type="EMBL" id="MCQ8280021.1"/>
    </source>
</evidence>
<keyword evidence="3" id="KW-1185">Reference proteome</keyword>
<comment type="caution">
    <text evidence="2">The sequence shown here is derived from an EMBL/GenBank/DDBJ whole genome shotgun (WGS) entry which is preliminary data.</text>
</comment>
<name>A0ABT1WD57_9PROT</name>
<proteinExistence type="predicted"/>
<feature type="region of interest" description="Disordered" evidence="1">
    <location>
        <begin position="67"/>
        <end position="94"/>
    </location>
</feature>
<sequence length="94" mass="9599">MVATTLLFTVVSFATTPVRPDPIAIRLSPAPGSAAHLVVPSGVAVPVERGIALTMAELFRSPARAPSTVALDPLPDARARAESVSPAGRPSCSL</sequence>
<protein>
    <submittedName>
        <fullName evidence="2">Uncharacterized protein</fullName>
    </submittedName>
</protein>
<dbReference type="RefSeq" id="WP_422865507.1">
    <property type="nucleotide sequence ID" value="NZ_JAMSKV010000020.1"/>
</dbReference>